<dbReference type="Pfam" id="PF03781">
    <property type="entry name" value="FGE-sulfatase"/>
    <property type="match status" value="1"/>
</dbReference>
<dbReference type="AlphaFoldDB" id="A0A4P6V5S6"/>
<evidence type="ECO:0000259" key="1">
    <source>
        <dbReference type="Pfam" id="PF03781"/>
    </source>
</evidence>
<gene>
    <name evidence="2" type="ORF">E0E05_15925</name>
</gene>
<organism evidence="2 3">
    <name type="scientific">Roseitalea porphyridii</name>
    <dbReference type="NCBI Taxonomy" id="1852022"/>
    <lineage>
        <taxon>Bacteria</taxon>
        <taxon>Pseudomonadati</taxon>
        <taxon>Pseudomonadota</taxon>
        <taxon>Alphaproteobacteria</taxon>
        <taxon>Hyphomicrobiales</taxon>
        <taxon>Ahrensiaceae</taxon>
        <taxon>Roseitalea</taxon>
    </lineage>
</organism>
<feature type="domain" description="Sulfatase-modifying factor enzyme-like" evidence="1">
    <location>
        <begin position="55"/>
        <end position="240"/>
    </location>
</feature>
<reference evidence="2 3" key="1">
    <citation type="journal article" date="2017" name="Int. J. Syst. Evol. Microbiol.">
        <title>Roseitalea porphyridii gen. nov., sp. nov., isolated from a red alga, and reclassification of Hoeflea suaedae Chung et al. 2013 as Pseudohoeflea suaedae gen. nov., comb. nov.</title>
        <authorList>
            <person name="Hyeon J.W."/>
            <person name="Jeong S.E."/>
            <person name="Baek K."/>
            <person name="Jeon C.O."/>
        </authorList>
    </citation>
    <scope>NUCLEOTIDE SEQUENCE [LARGE SCALE GENOMIC DNA]</scope>
    <source>
        <strain evidence="2 3">MA7-20</strain>
    </source>
</reference>
<dbReference type="SUPFAM" id="SSF56436">
    <property type="entry name" value="C-type lectin-like"/>
    <property type="match status" value="1"/>
</dbReference>
<sequence>MTAIAGSMRCRALALVVTGLCVAVIAAFAVPRGPDMDYIPLMAAKPAVAEGGGPLFVQAREVTIAEWNRCHDDGACTHALRPPPGGNPDEWPATGLNWLDVNEYLVWINRVSRHPFRLPTAREWHAMAEPVLPETPDPIFTDPSLSWASDYLLEDRTERRLRPSGSWSMTKEGIADLNGSVWEWTQDCYIDGSGTKQMPQCPAYIVGGEHEAVIPFLVRDPARGGCAVGAPPPHLGMRLVTDHPLPGKS</sequence>
<evidence type="ECO:0000313" key="2">
    <source>
        <dbReference type="EMBL" id="QBK31946.1"/>
    </source>
</evidence>
<proteinExistence type="predicted"/>
<evidence type="ECO:0000313" key="3">
    <source>
        <dbReference type="Proteomes" id="UP000293719"/>
    </source>
</evidence>
<dbReference type="Gene3D" id="3.90.1580.10">
    <property type="entry name" value="paralog of FGE (formylglycine-generating enzyme)"/>
    <property type="match status" value="1"/>
</dbReference>
<dbReference type="OrthoDB" id="9768004at2"/>
<keyword evidence="3" id="KW-1185">Reference proteome</keyword>
<dbReference type="InterPro" id="IPR016187">
    <property type="entry name" value="CTDL_fold"/>
</dbReference>
<dbReference type="KEGG" id="rpod:E0E05_15925"/>
<name>A0A4P6V5S6_9HYPH</name>
<dbReference type="EMBL" id="CP036532">
    <property type="protein sequence ID" value="QBK31946.1"/>
    <property type="molecule type" value="Genomic_DNA"/>
</dbReference>
<dbReference type="InterPro" id="IPR042095">
    <property type="entry name" value="SUMF_sf"/>
</dbReference>
<dbReference type="Proteomes" id="UP000293719">
    <property type="component" value="Chromosome"/>
</dbReference>
<dbReference type="InterPro" id="IPR005532">
    <property type="entry name" value="SUMF_dom"/>
</dbReference>
<protein>
    <submittedName>
        <fullName evidence="2">Formylglycine-generating enzyme family protein</fullName>
    </submittedName>
</protein>
<accession>A0A4P6V5S6</accession>